<dbReference type="GO" id="GO:0016829">
    <property type="term" value="F:lyase activity"/>
    <property type="evidence" value="ECO:0007669"/>
    <property type="project" value="UniProtKB-KW"/>
</dbReference>
<dbReference type="GO" id="GO:0160148">
    <property type="term" value="F:tRNA pseudouridine(55) synthase activity"/>
    <property type="evidence" value="ECO:0007669"/>
    <property type="project" value="UniProtKB-EC"/>
</dbReference>
<dbReference type="PANTHER" id="PTHR13767:SF2">
    <property type="entry name" value="PSEUDOURIDYLATE SYNTHASE TRUB1"/>
    <property type="match status" value="1"/>
</dbReference>
<accession>K2F719</accession>
<evidence type="ECO:0000256" key="2">
    <source>
        <dbReference type="ARBA" id="ARBA00005642"/>
    </source>
</evidence>
<comment type="catalytic activity">
    <reaction evidence="1">
        <text>uridine(55) in tRNA = pseudouridine(55) in tRNA</text>
        <dbReference type="Rhea" id="RHEA:42532"/>
        <dbReference type="Rhea" id="RHEA-COMP:10101"/>
        <dbReference type="Rhea" id="RHEA-COMP:10102"/>
        <dbReference type="ChEBI" id="CHEBI:65314"/>
        <dbReference type="ChEBI" id="CHEBI:65315"/>
        <dbReference type="EC" id="5.4.99.25"/>
    </reaction>
</comment>
<evidence type="ECO:0000259" key="6">
    <source>
        <dbReference type="Pfam" id="PF01509"/>
    </source>
</evidence>
<dbReference type="EMBL" id="AMFJ01000631">
    <property type="protein sequence ID" value="EKE26931.1"/>
    <property type="molecule type" value="Genomic_DNA"/>
</dbReference>
<dbReference type="InterPro" id="IPR002501">
    <property type="entry name" value="PsdUridine_synth_N"/>
</dbReference>
<dbReference type="Pfam" id="PF01509">
    <property type="entry name" value="TruB_N"/>
    <property type="match status" value="1"/>
</dbReference>
<protein>
    <recommendedName>
        <fullName evidence="3">tRNA pseudouridine(55) synthase</fullName>
        <ecNumber evidence="3">5.4.99.25</ecNumber>
    </recommendedName>
</protein>
<dbReference type="GO" id="GO:0006400">
    <property type="term" value="P:tRNA modification"/>
    <property type="evidence" value="ECO:0007669"/>
    <property type="project" value="TreeGrafter"/>
</dbReference>
<evidence type="ECO:0000256" key="1">
    <source>
        <dbReference type="ARBA" id="ARBA00000385"/>
    </source>
</evidence>
<dbReference type="EC" id="5.4.99.25" evidence="3"/>
<dbReference type="Gene3D" id="3.30.2350.10">
    <property type="entry name" value="Pseudouridine synthase"/>
    <property type="match status" value="1"/>
</dbReference>
<name>K2F719_9BACT</name>
<dbReference type="PANTHER" id="PTHR13767">
    <property type="entry name" value="TRNA-PSEUDOURIDINE SYNTHASE"/>
    <property type="match status" value="1"/>
</dbReference>
<dbReference type="GO" id="GO:1990481">
    <property type="term" value="P:mRNA pseudouridine synthesis"/>
    <property type="evidence" value="ECO:0007669"/>
    <property type="project" value="TreeGrafter"/>
</dbReference>
<keyword evidence="5 7" id="KW-0413">Isomerase</keyword>
<dbReference type="InterPro" id="IPR020103">
    <property type="entry name" value="PsdUridine_synth_cat_dom_sf"/>
</dbReference>
<proteinExistence type="inferred from homology"/>
<keyword evidence="4" id="KW-0819">tRNA processing</keyword>
<sequence>MFYLLNKPSWISSFWEISKLRKLLNIKKVWHTWTLDPLATWLLLVATWNSTKLIPYLEKSQKTYEFTFNLDWFTETWDLWSEIHFLPKELIDSNKGKITPEGIEEILKKDFSWKITQIPPKYSAISIDWQRAYNLARNWKEVIIPSRTIEIFEYTLLDFNFPSVTISMTVSAWTYIRTIAEDIWKKFWLNAYTINLHRSKISNLDESMSFKLADIRNHEEMKKFELSYDYLFSDFWEIILKDNEITKILKWYILKNEYWLNEWQKYFIKDERWDYVSLVEVKNNELVILSNRI</sequence>
<evidence type="ECO:0000256" key="3">
    <source>
        <dbReference type="ARBA" id="ARBA00012787"/>
    </source>
</evidence>
<dbReference type="InterPro" id="IPR014780">
    <property type="entry name" value="tRNA_psdUridine_synth_TruB"/>
</dbReference>
<reference evidence="7" key="1">
    <citation type="journal article" date="2012" name="Science">
        <title>Fermentation, hydrogen, and sulfur metabolism in multiple uncultivated bacterial phyla.</title>
        <authorList>
            <person name="Wrighton K.C."/>
            <person name="Thomas B.C."/>
            <person name="Sharon I."/>
            <person name="Miller C.S."/>
            <person name="Castelle C.J."/>
            <person name="VerBerkmoes N.C."/>
            <person name="Wilkins M.J."/>
            <person name="Hettich R.L."/>
            <person name="Lipton M.S."/>
            <person name="Williams K.H."/>
            <person name="Long P.E."/>
            <person name="Banfield J.F."/>
        </authorList>
    </citation>
    <scope>NUCLEOTIDE SEQUENCE [LARGE SCALE GENOMIC DNA]</scope>
</reference>
<evidence type="ECO:0000256" key="5">
    <source>
        <dbReference type="ARBA" id="ARBA00023235"/>
    </source>
</evidence>
<comment type="similarity">
    <text evidence="2">Belongs to the pseudouridine synthase TruB family. Type 1 subfamily.</text>
</comment>
<gene>
    <name evidence="7" type="primary">truB</name>
    <name evidence="7" type="ORF">ACD_4C00115G0007</name>
</gene>
<dbReference type="AlphaFoldDB" id="K2F719"/>
<comment type="caution">
    <text evidence="7">The sequence shown here is derived from an EMBL/GenBank/DDBJ whole genome shotgun (WGS) entry which is preliminary data.</text>
</comment>
<feature type="domain" description="Pseudouridine synthase II N-terminal" evidence="6">
    <location>
        <begin position="21"/>
        <end position="176"/>
    </location>
</feature>
<evidence type="ECO:0000256" key="4">
    <source>
        <dbReference type="ARBA" id="ARBA00022694"/>
    </source>
</evidence>
<organism evidence="7">
    <name type="scientific">uncultured bacterium</name>
    <name type="common">gcode 4</name>
    <dbReference type="NCBI Taxonomy" id="1234023"/>
    <lineage>
        <taxon>Bacteria</taxon>
        <taxon>environmental samples</taxon>
    </lineage>
</organism>
<dbReference type="GO" id="GO:0003723">
    <property type="term" value="F:RNA binding"/>
    <property type="evidence" value="ECO:0007669"/>
    <property type="project" value="InterPro"/>
</dbReference>
<evidence type="ECO:0000313" key="7">
    <source>
        <dbReference type="EMBL" id="EKE26931.1"/>
    </source>
</evidence>
<keyword evidence="7" id="KW-0456">Lyase</keyword>
<dbReference type="SUPFAM" id="SSF55120">
    <property type="entry name" value="Pseudouridine synthase"/>
    <property type="match status" value="1"/>
</dbReference>